<dbReference type="PANTHER" id="PTHR24171">
    <property type="entry name" value="ANKYRIN REPEAT DOMAIN-CONTAINING PROTEIN 39-RELATED"/>
    <property type="match status" value="1"/>
</dbReference>
<dbReference type="EMBL" id="CAJNNW010001828">
    <property type="protein sequence ID" value="CAE8641306.1"/>
    <property type="molecule type" value="Genomic_DNA"/>
</dbReference>
<evidence type="ECO:0000313" key="8">
    <source>
        <dbReference type="EMBL" id="CAE8641304.1"/>
    </source>
</evidence>
<dbReference type="Proteomes" id="UP000626109">
    <property type="component" value="Unassembled WGS sequence"/>
</dbReference>
<evidence type="ECO:0000313" key="9">
    <source>
        <dbReference type="EMBL" id="CAE8641306.1"/>
    </source>
</evidence>
<dbReference type="PROSITE" id="PS50297">
    <property type="entry name" value="ANK_REP_REGION"/>
    <property type="match status" value="2"/>
</dbReference>
<dbReference type="PROSITE" id="PS50088">
    <property type="entry name" value="ANK_REPEAT"/>
    <property type="match status" value="2"/>
</dbReference>
<dbReference type="EMBL" id="CAJNNV010028344">
    <property type="protein sequence ID" value="CAE8624255.1"/>
    <property type="molecule type" value="Genomic_DNA"/>
</dbReference>
<dbReference type="EMBL" id="CAJNNW010001828">
    <property type="protein sequence ID" value="CAE8641304.1"/>
    <property type="molecule type" value="Genomic_DNA"/>
</dbReference>
<dbReference type="EMBL" id="CAJNNV010028344">
    <property type="protein sequence ID" value="CAE8624254.1"/>
    <property type="molecule type" value="Genomic_DNA"/>
</dbReference>
<dbReference type="AlphaFoldDB" id="A0A813GNL3"/>
<protein>
    <submittedName>
        <fullName evidence="7">Uncharacterized protein</fullName>
    </submittedName>
</protein>
<evidence type="ECO:0000313" key="7">
    <source>
        <dbReference type="EMBL" id="CAE8624255.1"/>
    </source>
</evidence>
<proteinExistence type="predicted"/>
<keyword evidence="1" id="KW-0677">Repeat</keyword>
<sequence>MGQCLPCFEVTGMSRLEATKAFVVAAKSKDSTGCIAALQAGANPNAVDKEFFNYTALHLFAGQGDLAMCSMLIANGANVDPRSTTEETPLIMAARAKHVAVIEFLVKAGANSEAHTNYSTKTAKQYMESEPDCMPCPLQ</sequence>
<dbReference type="SUPFAM" id="SSF48403">
    <property type="entry name" value="Ankyrin repeat"/>
    <property type="match status" value="1"/>
</dbReference>
<dbReference type="EMBL" id="CAJNNW010022081">
    <property type="protein sequence ID" value="CAE8668792.1"/>
    <property type="molecule type" value="Genomic_DNA"/>
</dbReference>
<keyword evidence="2 3" id="KW-0040">ANK repeat</keyword>
<dbReference type="Gene3D" id="1.25.40.20">
    <property type="entry name" value="Ankyrin repeat-containing domain"/>
    <property type="match status" value="1"/>
</dbReference>
<gene>
    <name evidence="4" type="ORF">PGLA1383_LOCUS2081</name>
    <name evidence="5" type="ORF">PGLA1383_LOCUS2082</name>
    <name evidence="6" type="ORF">PGLA1383_LOCUS41402</name>
    <name evidence="7" type="ORF">PGLA1383_LOCUS41403</name>
    <name evidence="10" type="ORF">PGLA2088_LOCUS17030</name>
    <name evidence="11" type="ORF">PGLA2088_LOCUS17031</name>
    <name evidence="8" type="ORF">PGLA2088_LOCUS2293</name>
    <name evidence="9" type="ORF">PGLA2088_LOCUS2294</name>
</gene>
<evidence type="ECO:0000256" key="1">
    <source>
        <dbReference type="ARBA" id="ARBA00022737"/>
    </source>
</evidence>
<evidence type="ECO:0000313" key="4">
    <source>
        <dbReference type="EMBL" id="CAE8583094.1"/>
    </source>
</evidence>
<dbReference type="OrthoDB" id="341259at2759"/>
<evidence type="ECO:0000313" key="6">
    <source>
        <dbReference type="EMBL" id="CAE8624254.1"/>
    </source>
</evidence>
<dbReference type="InterPro" id="IPR002110">
    <property type="entry name" value="Ankyrin_rpt"/>
</dbReference>
<evidence type="ECO:0000313" key="5">
    <source>
        <dbReference type="EMBL" id="CAE8583095.1"/>
    </source>
</evidence>
<name>A0A813GNL3_POLGL</name>
<evidence type="ECO:0000256" key="2">
    <source>
        <dbReference type="ARBA" id="ARBA00023043"/>
    </source>
</evidence>
<feature type="repeat" description="ANK" evidence="3">
    <location>
        <begin position="85"/>
        <end position="117"/>
    </location>
</feature>
<accession>A0A813GNL3</accession>
<dbReference type="Pfam" id="PF12796">
    <property type="entry name" value="Ank_2"/>
    <property type="match status" value="1"/>
</dbReference>
<dbReference type="Proteomes" id="UP000654075">
    <property type="component" value="Unassembled WGS sequence"/>
</dbReference>
<evidence type="ECO:0000313" key="11">
    <source>
        <dbReference type="EMBL" id="CAE8668793.1"/>
    </source>
</evidence>
<dbReference type="EMBL" id="CAJNNV010000599">
    <property type="protein sequence ID" value="CAE8583094.1"/>
    <property type="molecule type" value="Genomic_DNA"/>
</dbReference>
<organism evidence="7 12">
    <name type="scientific">Polarella glacialis</name>
    <name type="common">Dinoflagellate</name>
    <dbReference type="NCBI Taxonomy" id="89957"/>
    <lineage>
        <taxon>Eukaryota</taxon>
        <taxon>Sar</taxon>
        <taxon>Alveolata</taxon>
        <taxon>Dinophyceae</taxon>
        <taxon>Suessiales</taxon>
        <taxon>Suessiaceae</taxon>
        <taxon>Polarella</taxon>
    </lineage>
</organism>
<evidence type="ECO:0000256" key="3">
    <source>
        <dbReference type="PROSITE-ProRule" id="PRU00023"/>
    </source>
</evidence>
<keyword evidence="12" id="KW-1185">Reference proteome</keyword>
<dbReference type="SMART" id="SM00248">
    <property type="entry name" value="ANK"/>
    <property type="match status" value="2"/>
</dbReference>
<evidence type="ECO:0000313" key="10">
    <source>
        <dbReference type="EMBL" id="CAE8668792.1"/>
    </source>
</evidence>
<dbReference type="EMBL" id="CAJNNW010022081">
    <property type="protein sequence ID" value="CAE8668793.1"/>
    <property type="molecule type" value="Genomic_DNA"/>
</dbReference>
<evidence type="ECO:0000313" key="12">
    <source>
        <dbReference type="Proteomes" id="UP000654075"/>
    </source>
</evidence>
<dbReference type="InterPro" id="IPR036770">
    <property type="entry name" value="Ankyrin_rpt-contain_sf"/>
</dbReference>
<dbReference type="EMBL" id="CAJNNV010000599">
    <property type="protein sequence ID" value="CAE8583095.1"/>
    <property type="molecule type" value="Genomic_DNA"/>
</dbReference>
<reference evidence="7" key="1">
    <citation type="submission" date="2021-02" db="EMBL/GenBank/DDBJ databases">
        <authorList>
            <person name="Dougan E. K."/>
            <person name="Rhodes N."/>
            <person name="Thang M."/>
            <person name="Chan C."/>
        </authorList>
    </citation>
    <scope>NUCLEOTIDE SEQUENCE</scope>
</reference>
<comment type="caution">
    <text evidence="7">The sequence shown here is derived from an EMBL/GenBank/DDBJ whole genome shotgun (WGS) entry which is preliminary data.</text>
</comment>
<feature type="repeat" description="ANK" evidence="3">
    <location>
        <begin position="52"/>
        <end position="84"/>
    </location>
</feature>